<organism evidence="3 4">
    <name type="scientific">Sphagnum troendelagicum</name>
    <dbReference type="NCBI Taxonomy" id="128251"/>
    <lineage>
        <taxon>Eukaryota</taxon>
        <taxon>Viridiplantae</taxon>
        <taxon>Streptophyta</taxon>
        <taxon>Embryophyta</taxon>
        <taxon>Bryophyta</taxon>
        <taxon>Sphagnophytina</taxon>
        <taxon>Sphagnopsida</taxon>
        <taxon>Sphagnales</taxon>
        <taxon>Sphagnaceae</taxon>
        <taxon>Sphagnum</taxon>
    </lineage>
</organism>
<dbReference type="InterPro" id="IPR051058">
    <property type="entry name" value="GDSL_Est/Lipase"/>
</dbReference>
<name>A0ABP0UBA9_9BRYO</name>
<dbReference type="Gene3D" id="3.40.50.1110">
    <property type="entry name" value="SGNH hydrolase"/>
    <property type="match status" value="1"/>
</dbReference>
<reference evidence="3" key="1">
    <citation type="submission" date="2024-02" db="EMBL/GenBank/DDBJ databases">
        <authorList>
            <consortium name="ELIXIR-Norway"/>
            <consortium name="Elixir Norway"/>
        </authorList>
    </citation>
    <scope>NUCLEOTIDE SEQUENCE</scope>
</reference>
<dbReference type="InterPro" id="IPR035669">
    <property type="entry name" value="SGNH_plant_lipase-like"/>
</dbReference>
<protein>
    <recommendedName>
        <fullName evidence="5">GDSL esterase/lipase</fullName>
    </recommendedName>
</protein>
<evidence type="ECO:0008006" key="5">
    <source>
        <dbReference type="Google" id="ProtNLM"/>
    </source>
</evidence>
<evidence type="ECO:0000313" key="3">
    <source>
        <dbReference type="EMBL" id="CAK9216935.1"/>
    </source>
</evidence>
<accession>A0ABP0UBA9</accession>
<gene>
    <name evidence="3" type="ORF">CSSPTR1EN2_LOCUS13719</name>
</gene>
<dbReference type="PANTHER" id="PTHR45648:SF166">
    <property type="entry name" value="OS02G0617400 PROTEIN"/>
    <property type="match status" value="1"/>
</dbReference>
<dbReference type="SUPFAM" id="SSF52266">
    <property type="entry name" value="SGNH hydrolase"/>
    <property type="match status" value="1"/>
</dbReference>
<dbReference type="EMBL" id="OZ019894">
    <property type="protein sequence ID" value="CAK9216935.1"/>
    <property type="molecule type" value="Genomic_DNA"/>
</dbReference>
<dbReference type="InterPro" id="IPR008265">
    <property type="entry name" value="Lipase_GDSL_AS"/>
</dbReference>
<dbReference type="Pfam" id="PF00657">
    <property type="entry name" value="Lipase_GDSL"/>
    <property type="match status" value="1"/>
</dbReference>
<dbReference type="InterPro" id="IPR001087">
    <property type="entry name" value="GDSL"/>
</dbReference>
<dbReference type="InterPro" id="IPR036514">
    <property type="entry name" value="SGNH_hydro_sf"/>
</dbReference>
<comment type="similarity">
    <text evidence="1">Belongs to the 'GDSL' lipolytic enzyme family.</text>
</comment>
<keyword evidence="4" id="KW-1185">Reference proteome</keyword>
<evidence type="ECO:0000256" key="1">
    <source>
        <dbReference type="ARBA" id="ARBA00008668"/>
    </source>
</evidence>
<dbReference type="CDD" id="cd01837">
    <property type="entry name" value="SGNH_plant_lipase_like"/>
    <property type="match status" value="1"/>
</dbReference>
<dbReference type="PANTHER" id="PTHR45648">
    <property type="entry name" value="GDSL LIPASE/ACYLHYDROLASE FAMILY PROTEIN (AFU_ORTHOLOGUE AFUA_4G14700)"/>
    <property type="match status" value="1"/>
</dbReference>
<evidence type="ECO:0000256" key="2">
    <source>
        <dbReference type="ARBA" id="ARBA00022801"/>
    </source>
</evidence>
<proteinExistence type="inferred from homology"/>
<dbReference type="Proteomes" id="UP001497512">
    <property type="component" value="Chromosome 2"/>
</dbReference>
<keyword evidence="2" id="KW-0378">Hydrolase</keyword>
<sequence length="384" mass="42096">MRTGLGVSGFRVMIRAYVVVAFAFVSVVVDAARTKSGELECVQQPESYSNCNLPRTTTTTKSVVPAYFVFGDSLVDAGNNNYLPLAAHANFPPYGETFFRKPTGRFSDGRNVGDFIGESMGMEYPLPVLDPAATGPNILQGVNYASAGAGILNDTGSIFLSLLTLPQQFQYFQQTKTQIVALIGQLAADQLIEDAIYSFTLGGNDYINNYLIPFSTRSQQYTIPQYQDLLISTLYGHFQTAYSLGMRKFTVSNIGPIGCTPSEVVRGSLNGSCITSIQDMAMGFNAALKPITEQLQAELPGSVFVYIDSFTVVMNIINNAASYGPYLDFIDCETSMGYCNNREEYVFWDLFHPTERVNILAQQQFLNGGLDVVSPMNVAQLMNL</sequence>
<evidence type="ECO:0000313" key="4">
    <source>
        <dbReference type="Proteomes" id="UP001497512"/>
    </source>
</evidence>
<dbReference type="PROSITE" id="PS01098">
    <property type="entry name" value="LIPASE_GDSL_SER"/>
    <property type="match status" value="1"/>
</dbReference>